<keyword evidence="2" id="KW-0812">Transmembrane</keyword>
<sequence>MNREPRYDEDIGLIGALIALENVPGPRVTQANLWVFGCCKGWWGSYDFEATRDQQEKVIRNAPRRPIYGDYAVLCGFMALIMCLPAICIAACVGGVAFVLGRMQGQKNSLPPASPTPPPASQSQSTAPSPATQP</sequence>
<proteinExistence type="predicted"/>
<evidence type="ECO:0000313" key="4">
    <source>
        <dbReference type="Proteomes" id="UP001177023"/>
    </source>
</evidence>
<dbReference type="EMBL" id="CATQJA010002659">
    <property type="protein sequence ID" value="CAJ0580490.1"/>
    <property type="molecule type" value="Genomic_DNA"/>
</dbReference>
<accession>A0AA36GCL9</accession>
<reference evidence="3" key="1">
    <citation type="submission" date="2023-06" db="EMBL/GenBank/DDBJ databases">
        <authorList>
            <person name="Delattre M."/>
        </authorList>
    </citation>
    <scope>NUCLEOTIDE SEQUENCE</scope>
    <source>
        <strain evidence="3">AF72</strain>
    </source>
</reference>
<keyword evidence="2" id="KW-1133">Transmembrane helix</keyword>
<keyword evidence="4" id="KW-1185">Reference proteome</keyword>
<feature type="compositionally biased region" description="Low complexity" evidence="1">
    <location>
        <begin position="121"/>
        <end position="134"/>
    </location>
</feature>
<protein>
    <submittedName>
        <fullName evidence="3">Uncharacterized protein</fullName>
    </submittedName>
</protein>
<dbReference type="AlphaFoldDB" id="A0AA36GCL9"/>
<feature type="region of interest" description="Disordered" evidence="1">
    <location>
        <begin position="106"/>
        <end position="134"/>
    </location>
</feature>
<feature type="non-terminal residue" evidence="3">
    <location>
        <position position="134"/>
    </location>
</feature>
<organism evidence="3 4">
    <name type="scientific">Mesorhabditis spiculigera</name>
    <dbReference type="NCBI Taxonomy" id="96644"/>
    <lineage>
        <taxon>Eukaryota</taxon>
        <taxon>Metazoa</taxon>
        <taxon>Ecdysozoa</taxon>
        <taxon>Nematoda</taxon>
        <taxon>Chromadorea</taxon>
        <taxon>Rhabditida</taxon>
        <taxon>Rhabditina</taxon>
        <taxon>Rhabditomorpha</taxon>
        <taxon>Rhabditoidea</taxon>
        <taxon>Rhabditidae</taxon>
        <taxon>Mesorhabditinae</taxon>
        <taxon>Mesorhabditis</taxon>
    </lineage>
</organism>
<feature type="transmembrane region" description="Helical" evidence="2">
    <location>
        <begin position="71"/>
        <end position="100"/>
    </location>
</feature>
<evidence type="ECO:0000256" key="1">
    <source>
        <dbReference type="SAM" id="MobiDB-lite"/>
    </source>
</evidence>
<keyword evidence="2" id="KW-0472">Membrane</keyword>
<comment type="caution">
    <text evidence="3">The sequence shown here is derived from an EMBL/GenBank/DDBJ whole genome shotgun (WGS) entry which is preliminary data.</text>
</comment>
<name>A0AA36GCL9_9BILA</name>
<evidence type="ECO:0000256" key="2">
    <source>
        <dbReference type="SAM" id="Phobius"/>
    </source>
</evidence>
<dbReference type="Proteomes" id="UP001177023">
    <property type="component" value="Unassembled WGS sequence"/>
</dbReference>
<gene>
    <name evidence="3" type="ORF">MSPICULIGERA_LOCUS18688</name>
</gene>
<evidence type="ECO:0000313" key="3">
    <source>
        <dbReference type="EMBL" id="CAJ0580490.1"/>
    </source>
</evidence>